<dbReference type="AlphaFoldDB" id="A0A839T3T2"/>
<dbReference type="PANTHER" id="PTHR39206">
    <property type="entry name" value="SLL8004 PROTEIN"/>
    <property type="match status" value="1"/>
</dbReference>
<comment type="caution">
    <text evidence="1">The sequence shown here is derived from an EMBL/GenBank/DDBJ whole genome shotgun (WGS) entry which is preliminary data.</text>
</comment>
<proteinExistence type="predicted"/>
<name>A0A839T3T2_AZOMA</name>
<reference evidence="1 2" key="1">
    <citation type="submission" date="2020-08" db="EMBL/GenBank/DDBJ databases">
        <title>Genomic Encyclopedia of Type Strains, Phase III (KMG-III): the genomes of soil and plant-associated and newly described type strains.</title>
        <authorList>
            <person name="Whitman W."/>
        </authorList>
    </citation>
    <scope>NUCLEOTIDE SEQUENCE [LARGE SCALE GENOMIC DNA]</scope>
    <source>
        <strain evidence="1 2">CECT 4462</strain>
    </source>
</reference>
<organism evidence="1 2">
    <name type="scientific">Azomonas macrocytogenes</name>
    <name type="common">Azotobacter macrocytogenes</name>
    <dbReference type="NCBI Taxonomy" id="69962"/>
    <lineage>
        <taxon>Bacteria</taxon>
        <taxon>Pseudomonadati</taxon>
        <taxon>Pseudomonadota</taxon>
        <taxon>Gammaproteobacteria</taxon>
        <taxon>Pseudomonadales</taxon>
        <taxon>Pseudomonadaceae</taxon>
        <taxon>Azomonas</taxon>
    </lineage>
</organism>
<dbReference type="Proteomes" id="UP000549250">
    <property type="component" value="Unassembled WGS sequence"/>
</dbReference>
<dbReference type="InterPro" id="IPR027417">
    <property type="entry name" value="P-loop_NTPase"/>
</dbReference>
<sequence length="181" mass="20224">MLLKRAKTIELTRFHGFKNVSACIKQDDDDPDSVLHARLINIFSHGNYSFGLSPFAPEAAAIKAGRLMLEEIAACVRRGDSFAFETTLSGLGYLRHIAHWRGLGYRVGLYFLALPNAETAIARVAERVRQGGHDIPEPVIRRRFAAGLRNVDQRYKARVDTWAKYDNAGVSPVLLDWGENA</sequence>
<dbReference type="EMBL" id="JACHXI010000005">
    <property type="protein sequence ID" value="MBB3103146.1"/>
    <property type="molecule type" value="Genomic_DNA"/>
</dbReference>
<dbReference type="RefSeq" id="WP_221189774.1">
    <property type="nucleotide sequence ID" value="NZ_JACHXI010000005.1"/>
</dbReference>
<keyword evidence="2" id="KW-1185">Reference proteome</keyword>
<gene>
    <name evidence="1" type="ORF">FHR87_001541</name>
</gene>
<accession>A0A839T3T2</accession>
<evidence type="ECO:0000313" key="2">
    <source>
        <dbReference type="Proteomes" id="UP000549250"/>
    </source>
</evidence>
<evidence type="ECO:0000313" key="1">
    <source>
        <dbReference type="EMBL" id="MBB3103146.1"/>
    </source>
</evidence>
<dbReference type="PANTHER" id="PTHR39206:SF1">
    <property type="entry name" value="SLL8004 PROTEIN"/>
    <property type="match status" value="1"/>
</dbReference>
<dbReference type="SUPFAM" id="SSF52540">
    <property type="entry name" value="P-loop containing nucleoside triphosphate hydrolases"/>
    <property type="match status" value="1"/>
</dbReference>
<dbReference type="Gene3D" id="3.40.50.300">
    <property type="entry name" value="P-loop containing nucleotide triphosphate hydrolases"/>
    <property type="match status" value="1"/>
</dbReference>
<protein>
    <submittedName>
        <fullName evidence="1">Putative ABC-type ATPase</fullName>
    </submittedName>
</protein>